<organism evidence="1 2">
    <name type="scientific">Faecalibacter macacae</name>
    <dbReference type="NCBI Taxonomy" id="1859289"/>
    <lineage>
        <taxon>Bacteria</taxon>
        <taxon>Pseudomonadati</taxon>
        <taxon>Bacteroidota</taxon>
        <taxon>Flavobacteriia</taxon>
        <taxon>Flavobacteriales</taxon>
        <taxon>Weeksellaceae</taxon>
        <taxon>Faecalibacter</taxon>
    </lineage>
</organism>
<name>A0A3L9MHV6_9FLAO</name>
<keyword evidence="2" id="KW-1185">Reference proteome</keyword>
<dbReference type="EMBL" id="RDOJ01000001">
    <property type="protein sequence ID" value="RLZ12660.1"/>
    <property type="molecule type" value="Genomic_DNA"/>
</dbReference>
<evidence type="ECO:0000313" key="1">
    <source>
        <dbReference type="EMBL" id="RLZ12660.1"/>
    </source>
</evidence>
<dbReference type="AlphaFoldDB" id="A0A3L9MHV6"/>
<gene>
    <name evidence="1" type="ORF">EAH69_00445</name>
</gene>
<proteinExistence type="predicted"/>
<evidence type="ECO:0000313" key="2">
    <source>
        <dbReference type="Proteomes" id="UP000275348"/>
    </source>
</evidence>
<sequence>MFGCSLDNKVYTLQFESLKKEKNNYQLVVSTETNLDEIKKKHQFTQQDFIGEIKNRDFRDKSIIVTGNFNTNNQVIKNNKYYYLVDVMITDLNKQNDLTNQLTEKDTITGFLQLSYDMGRTYPTKSINIPAERFITFSK</sequence>
<accession>A0A3L9MHV6</accession>
<reference evidence="1 2" key="1">
    <citation type="submission" date="2018-10" db="EMBL/GenBank/DDBJ databases">
        <authorList>
            <person name="Chen X."/>
        </authorList>
    </citation>
    <scope>NUCLEOTIDE SEQUENCE [LARGE SCALE GENOMIC DNA]</scope>
    <source>
        <strain evidence="1 2">YIM 102668</strain>
    </source>
</reference>
<protein>
    <submittedName>
        <fullName evidence="1">Uncharacterized protein</fullName>
    </submittedName>
</protein>
<dbReference type="Proteomes" id="UP000275348">
    <property type="component" value="Unassembled WGS sequence"/>
</dbReference>
<comment type="caution">
    <text evidence="1">The sequence shown here is derived from an EMBL/GenBank/DDBJ whole genome shotgun (WGS) entry which is preliminary data.</text>
</comment>